<dbReference type="InterPro" id="IPR004839">
    <property type="entry name" value="Aminotransferase_I/II_large"/>
</dbReference>
<dbReference type="CDD" id="cd00609">
    <property type="entry name" value="AAT_like"/>
    <property type="match status" value="1"/>
</dbReference>
<evidence type="ECO:0000256" key="4">
    <source>
        <dbReference type="ARBA" id="ARBA00022576"/>
    </source>
</evidence>
<comment type="cofactor">
    <cofactor evidence="1">
        <name>pyridoxal 5'-phosphate</name>
        <dbReference type="ChEBI" id="CHEBI:597326"/>
    </cofactor>
</comment>
<dbReference type="InterPro" id="IPR015421">
    <property type="entry name" value="PyrdxlP-dep_Trfase_major"/>
</dbReference>
<evidence type="ECO:0000256" key="3">
    <source>
        <dbReference type="ARBA" id="ARBA00011738"/>
    </source>
</evidence>
<dbReference type="STRING" id="1121476.SAMN02745751_01592"/>
<dbReference type="RefSeq" id="WP_073049049.1">
    <property type="nucleotide sequence ID" value="NZ_FQZL01000009.1"/>
</dbReference>
<keyword evidence="9" id="KW-1185">Reference proteome</keyword>
<dbReference type="InterPro" id="IPR000796">
    <property type="entry name" value="Asp_trans"/>
</dbReference>
<dbReference type="GO" id="GO:0006520">
    <property type="term" value="P:amino acid metabolic process"/>
    <property type="evidence" value="ECO:0007669"/>
    <property type="project" value="InterPro"/>
</dbReference>
<keyword evidence="6" id="KW-0663">Pyridoxal phosphate</keyword>
<dbReference type="Proteomes" id="UP000184052">
    <property type="component" value="Unassembled WGS sequence"/>
</dbReference>
<evidence type="ECO:0000256" key="2">
    <source>
        <dbReference type="ARBA" id="ARBA00007441"/>
    </source>
</evidence>
<dbReference type="GO" id="GO:0008483">
    <property type="term" value="F:transaminase activity"/>
    <property type="evidence" value="ECO:0007669"/>
    <property type="project" value="UniProtKB-KW"/>
</dbReference>
<evidence type="ECO:0000259" key="7">
    <source>
        <dbReference type="Pfam" id="PF00155"/>
    </source>
</evidence>
<dbReference type="Gene3D" id="3.40.640.10">
    <property type="entry name" value="Type I PLP-dependent aspartate aminotransferase-like (Major domain)"/>
    <property type="match status" value="1"/>
</dbReference>
<keyword evidence="4" id="KW-0032">Aminotransferase</keyword>
<dbReference type="GO" id="GO:0030170">
    <property type="term" value="F:pyridoxal phosphate binding"/>
    <property type="evidence" value="ECO:0007669"/>
    <property type="project" value="InterPro"/>
</dbReference>
<dbReference type="InterPro" id="IPR015422">
    <property type="entry name" value="PyrdxlP-dep_Trfase_small"/>
</dbReference>
<dbReference type="Pfam" id="PF00155">
    <property type="entry name" value="Aminotran_1_2"/>
    <property type="match status" value="1"/>
</dbReference>
<evidence type="ECO:0000256" key="5">
    <source>
        <dbReference type="ARBA" id="ARBA00022679"/>
    </source>
</evidence>
<dbReference type="EMBL" id="FQZL01000009">
    <property type="protein sequence ID" value="SHJ02865.1"/>
    <property type="molecule type" value="Genomic_DNA"/>
</dbReference>
<proteinExistence type="inferred from homology"/>
<protein>
    <submittedName>
        <fullName evidence="8">Aromatic-amino-acid transaminase</fullName>
    </submittedName>
</protein>
<dbReference type="Gene3D" id="3.90.1150.10">
    <property type="entry name" value="Aspartate Aminotransferase, domain 1"/>
    <property type="match status" value="1"/>
</dbReference>
<gene>
    <name evidence="8" type="ORF">SAMN02745751_01592</name>
</gene>
<evidence type="ECO:0000313" key="9">
    <source>
        <dbReference type="Proteomes" id="UP000184052"/>
    </source>
</evidence>
<evidence type="ECO:0000256" key="6">
    <source>
        <dbReference type="ARBA" id="ARBA00022898"/>
    </source>
</evidence>
<dbReference type="OrthoDB" id="9766445at2"/>
<evidence type="ECO:0000313" key="8">
    <source>
        <dbReference type="EMBL" id="SHJ02865.1"/>
    </source>
</evidence>
<feature type="domain" description="Aminotransferase class I/classII large" evidence="7">
    <location>
        <begin position="44"/>
        <end position="402"/>
    </location>
</feature>
<comment type="subunit">
    <text evidence="3">Homodimer.</text>
</comment>
<name>A0A1M6FYP0_9FIRM</name>
<dbReference type="AlphaFoldDB" id="A0A1M6FYP0"/>
<evidence type="ECO:0000256" key="1">
    <source>
        <dbReference type="ARBA" id="ARBA00001933"/>
    </source>
</evidence>
<comment type="similarity">
    <text evidence="2">Belongs to the class-I pyridoxal-phosphate-dependent aminotransferase family.</text>
</comment>
<accession>A0A1M6FYP0</accession>
<keyword evidence="5" id="KW-0808">Transferase</keyword>
<dbReference type="PANTHER" id="PTHR11879">
    <property type="entry name" value="ASPARTATE AMINOTRANSFERASE"/>
    <property type="match status" value="1"/>
</dbReference>
<dbReference type="InterPro" id="IPR015424">
    <property type="entry name" value="PyrdxlP-dep_Trfase"/>
</dbReference>
<dbReference type="PANTHER" id="PTHR11879:SF22">
    <property type="entry name" value="ASPARTATE AMINOTRANSFERASE, MITOCHONDRIAL"/>
    <property type="match status" value="1"/>
</dbReference>
<organism evidence="8 9">
    <name type="scientific">Dethiosulfatibacter aminovorans DSM 17477</name>
    <dbReference type="NCBI Taxonomy" id="1121476"/>
    <lineage>
        <taxon>Bacteria</taxon>
        <taxon>Bacillati</taxon>
        <taxon>Bacillota</taxon>
        <taxon>Tissierellia</taxon>
        <taxon>Dethiosulfatibacter</taxon>
    </lineage>
</organism>
<dbReference type="SUPFAM" id="SSF53383">
    <property type="entry name" value="PLP-dependent transferases"/>
    <property type="match status" value="1"/>
</dbReference>
<dbReference type="GO" id="GO:0042802">
    <property type="term" value="F:identical protein binding"/>
    <property type="evidence" value="ECO:0007669"/>
    <property type="project" value="TreeGrafter"/>
</dbReference>
<sequence length="414" mass="46242">MKPLMVANHAKWPAKDDPIFAIAGKAQEATRKYGSENVINSTLGALMNDEGKLIAFKSVFDTLKNMPNEEIAAYAAIAGMPQYLDAVVEAFFTEHKPDAHIRVVATPGGTGSIKEAVWNYTNEGDEILTSDWFWSPYQTIAEEGGRNIVTYKLFDDEGNYNTEGFKSRFKEIIDRQKRLMAIINTPAHNPTGYSVSDEEWDDILDFLKEEAKDLEKKIIIFVDSAYIDFAGVGDERRAFFEKFSNLPDNILVIAGFSASKGFTMYGLRNGAVVGISSNEEIANEFYASCVHTGRANWSNGNRGAMLTVAEIFNNEELKKSYLEEKNHYKTMLRKRADAFVENAEKCGLELVPYRDGFFISIPCDKPYEASEALTKKNVFVVPLGKGLRFAVCAVAEDKCRKAPALIKEVMDGLK</sequence>
<reference evidence="8 9" key="1">
    <citation type="submission" date="2016-11" db="EMBL/GenBank/DDBJ databases">
        <authorList>
            <person name="Jaros S."/>
            <person name="Januszkiewicz K."/>
            <person name="Wedrychowicz H."/>
        </authorList>
    </citation>
    <scope>NUCLEOTIDE SEQUENCE [LARGE SCALE GENOMIC DNA]</scope>
    <source>
        <strain evidence="8 9">DSM 17477</strain>
    </source>
</reference>